<reference evidence="11" key="2">
    <citation type="submission" date="2015-08" db="UniProtKB">
        <authorList>
            <consortium name="WormBaseParasite"/>
        </authorList>
    </citation>
    <scope>IDENTIFICATION</scope>
</reference>
<evidence type="ECO:0000313" key="11">
    <source>
        <dbReference type="WBParaSite" id="SVE_0434200.1"/>
    </source>
</evidence>
<evidence type="ECO:0000256" key="3">
    <source>
        <dbReference type="ARBA" id="ARBA00022737"/>
    </source>
</evidence>
<dbReference type="STRING" id="75913.A0A0K0F699"/>
<keyword evidence="3" id="KW-0677">Repeat</keyword>
<dbReference type="SMART" id="SM00033">
    <property type="entry name" value="CH"/>
    <property type="match status" value="2"/>
</dbReference>
<dbReference type="InterPro" id="IPR001715">
    <property type="entry name" value="CH_dom"/>
</dbReference>
<dbReference type="PANTHER" id="PTHR47535">
    <property type="entry name" value="MUSCLE-SPECIFIC PROTEIN 300 KDA, ISOFORM G"/>
    <property type="match status" value="1"/>
</dbReference>
<dbReference type="SUPFAM" id="SSF47576">
    <property type="entry name" value="Calponin-homology domain, CH-domain"/>
    <property type="match status" value="1"/>
</dbReference>
<dbReference type="GO" id="GO:0007097">
    <property type="term" value="P:nuclear migration"/>
    <property type="evidence" value="ECO:0007669"/>
    <property type="project" value="TreeGrafter"/>
</dbReference>
<evidence type="ECO:0000256" key="2">
    <source>
        <dbReference type="ARBA" id="ARBA00022692"/>
    </source>
</evidence>
<dbReference type="Gene3D" id="1.10.418.10">
    <property type="entry name" value="Calponin-like domain"/>
    <property type="match status" value="2"/>
</dbReference>
<keyword evidence="2 8" id="KW-0812">Transmembrane</keyword>
<keyword evidence="5 8" id="KW-0472">Membrane</keyword>
<sequence length="1016" mass="112558">MELLKYLKSNDSSSGKNQLHDERISKQKKTYTKWVNNVLQDHRSPYRVKDLYDDLRSGVILADIINAFTGVRLKVSTPSSLDDKVIMSSNLSLVLDSMRSDGIDLVNNNIGDIYDGKPKIVLGLIWQMILYYDIRRSIQHHQDLSCSDTDRSFSSYENGSVKSFKSSPTNKIKNVVMSPITIYKKKKEKKRRTIERGQCNKIILTWLEREICIPYGVKISNFSSDWKDGVAFMALVHKFCPSLVDMEIVKRSPSYDNISCAFKYASEYLGIKSILEVDDVLCDFPEDSAITLYVSQFMKIDALGLEDEDKIVGKVSTPENLPLLDGAISSSPNGNAVVTEKVVVREESVVEEEIQTRQFILAGGPLSTVSEESCEDASMDSQYIMNACKQMKNVVYGDHDDYSVEFVREPTDSFITSSETNDSVFERINVSKCERTMEEEVVLFTENNNLPSPNDVIESYDRGLENIFSSIFGSGALEDNGGNTSNFCGVESATSYVQQLTSSVGLGMEIGDDSAVSTDSDTGDEGDIECCFDEMPSFRNKSFFDDSQESTSTSETIVQSITSANLDVVETVESLIDAVAALMEIHDHSDSEVSAVSNESPSIVDETDYENDYVEESFCSHKIKDVACGDKLSNADKVEEETNVNTEGAENINPCEGDSGEIPYSVEEEQNDNFHLMPWLMAPFEKVYEMMNDSGPGEYVEGYPTSLKATSLQDCVAEEAADGCSLLPTGDITLDLNESSSLNVSSLNASAENYEDVGNKDNSMDELLLNEVANIKEIVEDIASKVQSIPGDRPGQHYNFSDRVNEKLLSLNFPEKSIEEQIKDIAEAVGTLSTVYTEELQKIGENSESEESPNQVVPEDMRDFTDSGNSCNECDDVSLPSSAHMSEVCPEHAGSCINNNNLNGSLLDKDTGLRMRFANSDGEEKSLCISSDTLESDCINEIDEAFTLEVEEVSRTDSSYTFVMLLIFVIMLISIAYFIYDCSKCFVGCGSTSSSSSLCCAPFEMRIQKLGDHVPF</sequence>
<keyword evidence="4 8" id="KW-1133">Transmembrane helix</keyword>
<accession>A0A0K0F699</accession>
<dbReference type="GO" id="GO:0034993">
    <property type="term" value="C:meiotic nuclear membrane microtubule tethering complex"/>
    <property type="evidence" value="ECO:0007669"/>
    <property type="project" value="TreeGrafter"/>
</dbReference>
<proteinExistence type="predicted"/>
<name>A0A0K0F699_STRVS</name>
<evidence type="ECO:0000256" key="4">
    <source>
        <dbReference type="ARBA" id="ARBA00022989"/>
    </source>
</evidence>
<dbReference type="Proteomes" id="UP000035680">
    <property type="component" value="Unassembled WGS sequence"/>
</dbReference>
<evidence type="ECO:0000313" key="10">
    <source>
        <dbReference type="Proteomes" id="UP000035680"/>
    </source>
</evidence>
<comment type="subcellular location">
    <subcellularLocation>
        <location evidence="1">Membrane</location>
    </subcellularLocation>
</comment>
<dbReference type="GO" id="GO:0051015">
    <property type="term" value="F:actin filament binding"/>
    <property type="evidence" value="ECO:0007669"/>
    <property type="project" value="TreeGrafter"/>
</dbReference>
<evidence type="ECO:0000256" key="5">
    <source>
        <dbReference type="ARBA" id="ARBA00023136"/>
    </source>
</evidence>
<feature type="domain" description="Calponin-homology (CH)" evidence="9">
    <location>
        <begin position="197"/>
        <end position="302"/>
    </location>
</feature>
<dbReference type="GO" id="GO:0005737">
    <property type="term" value="C:cytoplasm"/>
    <property type="evidence" value="ECO:0007669"/>
    <property type="project" value="TreeGrafter"/>
</dbReference>
<dbReference type="InterPro" id="IPR036872">
    <property type="entry name" value="CH_dom_sf"/>
</dbReference>
<dbReference type="AlphaFoldDB" id="A0A0K0F699"/>
<dbReference type="GO" id="GO:0005640">
    <property type="term" value="C:nuclear outer membrane"/>
    <property type="evidence" value="ECO:0007669"/>
    <property type="project" value="TreeGrafter"/>
</dbReference>
<reference evidence="10" key="1">
    <citation type="submission" date="2014-07" db="EMBL/GenBank/DDBJ databases">
        <authorList>
            <person name="Martin A.A"/>
            <person name="De Silva N."/>
        </authorList>
    </citation>
    <scope>NUCLEOTIDE SEQUENCE</scope>
</reference>
<dbReference type="PROSITE" id="PS00019">
    <property type="entry name" value="ACTININ_1"/>
    <property type="match status" value="1"/>
</dbReference>
<evidence type="ECO:0000256" key="8">
    <source>
        <dbReference type="SAM" id="Phobius"/>
    </source>
</evidence>
<organism evidence="10 11">
    <name type="scientific">Strongyloides venezuelensis</name>
    <name type="common">Threadworm</name>
    <dbReference type="NCBI Taxonomy" id="75913"/>
    <lineage>
        <taxon>Eukaryota</taxon>
        <taxon>Metazoa</taxon>
        <taxon>Ecdysozoa</taxon>
        <taxon>Nematoda</taxon>
        <taxon>Chromadorea</taxon>
        <taxon>Rhabditida</taxon>
        <taxon>Tylenchina</taxon>
        <taxon>Panagrolaimomorpha</taxon>
        <taxon>Strongyloidoidea</taxon>
        <taxon>Strongyloididae</taxon>
        <taxon>Strongyloides</taxon>
    </lineage>
</organism>
<dbReference type="PROSITE" id="PS50021">
    <property type="entry name" value="CH"/>
    <property type="match status" value="2"/>
</dbReference>
<feature type="domain" description="Calponin-homology (CH)" evidence="9">
    <location>
        <begin position="25"/>
        <end position="133"/>
    </location>
</feature>
<evidence type="ECO:0000256" key="6">
    <source>
        <dbReference type="ARBA" id="ARBA00023203"/>
    </source>
</evidence>
<dbReference type="WBParaSite" id="SVE_0434200.1">
    <property type="protein sequence ID" value="SVE_0434200.1"/>
    <property type="gene ID" value="SVE_0434200"/>
</dbReference>
<keyword evidence="6" id="KW-0009">Actin-binding</keyword>
<protein>
    <submittedName>
        <fullName evidence="11">Nuclear anchorage protein 1 (inferred by orthology to a C. elegans protein)</fullName>
    </submittedName>
</protein>
<dbReference type="InterPro" id="IPR052403">
    <property type="entry name" value="LINC-complex_assoc"/>
</dbReference>
<evidence type="ECO:0000256" key="1">
    <source>
        <dbReference type="ARBA" id="ARBA00004370"/>
    </source>
</evidence>
<dbReference type="PANTHER" id="PTHR47535:SF1">
    <property type="entry name" value="NESPRIN-1"/>
    <property type="match status" value="1"/>
</dbReference>
<feature type="region of interest" description="Disordered" evidence="7">
    <location>
        <begin position="1"/>
        <end position="22"/>
    </location>
</feature>
<feature type="transmembrane region" description="Helical" evidence="8">
    <location>
        <begin position="960"/>
        <end position="980"/>
    </location>
</feature>
<keyword evidence="10" id="KW-1185">Reference proteome</keyword>
<evidence type="ECO:0000259" key="9">
    <source>
        <dbReference type="PROSITE" id="PS50021"/>
    </source>
</evidence>
<dbReference type="InterPro" id="IPR001589">
    <property type="entry name" value="Actinin_actin-bd_CS"/>
</dbReference>
<evidence type="ECO:0000256" key="7">
    <source>
        <dbReference type="SAM" id="MobiDB-lite"/>
    </source>
</evidence>
<dbReference type="Pfam" id="PF00307">
    <property type="entry name" value="CH"/>
    <property type="match status" value="2"/>
</dbReference>